<name>A0A7U2ICP2_PHANO</name>
<dbReference type="KEGG" id="pno:SNOG_13175"/>
<gene>
    <name evidence="1" type="ORF">JI435_131750</name>
</gene>
<dbReference type="VEuPathDB" id="FungiDB:JI435_131750"/>
<reference evidence="2" key="1">
    <citation type="journal article" date="2021" name="BMC Genomics">
        <title>Chromosome-level genome assembly and manually-curated proteome of model necrotroph Parastagonospora nodorum Sn15 reveals a genome-wide trove of candidate effector homologs, and redundancy of virulence-related functions within an accessory chromosome.</title>
        <authorList>
            <person name="Bertazzoni S."/>
            <person name="Jones D.A.B."/>
            <person name="Phan H.T."/>
            <person name="Tan K.-C."/>
            <person name="Hane J.K."/>
        </authorList>
    </citation>
    <scope>NUCLEOTIDE SEQUENCE [LARGE SCALE GENOMIC DNA]</scope>
    <source>
        <strain evidence="2">SN15 / ATCC MYA-4574 / FGSC 10173)</strain>
    </source>
</reference>
<evidence type="ECO:0000313" key="2">
    <source>
        <dbReference type="Proteomes" id="UP000663193"/>
    </source>
</evidence>
<dbReference type="InterPro" id="IPR038883">
    <property type="entry name" value="AN11006-like"/>
</dbReference>
<dbReference type="AlphaFoldDB" id="A0A7U2ICP2"/>
<dbReference type="PANTHER" id="PTHR42085:SF2">
    <property type="entry name" value="F-BOX DOMAIN-CONTAINING PROTEIN"/>
    <property type="match status" value="1"/>
</dbReference>
<dbReference type="Proteomes" id="UP000663193">
    <property type="component" value="Chromosome 22"/>
</dbReference>
<dbReference type="PANTHER" id="PTHR42085">
    <property type="entry name" value="F-BOX DOMAIN-CONTAINING PROTEIN"/>
    <property type="match status" value="1"/>
</dbReference>
<dbReference type="OrthoDB" id="5314997at2759"/>
<dbReference type="RefSeq" id="XP_001803387.1">
    <property type="nucleotide sequence ID" value="XM_001803335.1"/>
</dbReference>
<organism evidence="1 2">
    <name type="scientific">Phaeosphaeria nodorum (strain SN15 / ATCC MYA-4574 / FGSC 10173)</name>
    <name type="common">Glume blotch fungus</name>
    <name type="synonym">Parastagonospora nodorum</name>
    <dbReference type="NCBI Taxonomy" id="321614"/>
    <lineage>
        <taxon>Eukaryota</taxon>
        <taxon>Fungi</taxon>
        <taxon>Dikarya</taxon>
        <taxon>Ascomycota</taxon>
        <taxon>Pezizomycotina</taxon>
        <taxon>Dothideomycetes</taxon>
        <taxon>Pleosporomycetidae</taxon>
        <taxon>Pleosporales</taxon>
        <taxon>Pleosporineae</taxon>
        <taxon>Phaeosphaeriaceae</taxon>
        <taxon>Parastagonospora</taxon>
    </lineage>
</organism>
<evidence type="ECO:0008006" key="3">
    <source>
        <dbReference type="Google" id="ProtNLM"/>
    </source>
</evidence>
<dbReference type="EMBL" id="CP069044">
    <property type="protein sequence ID" value="QRD07432.1"/>
    <property type="molecule type" value="Genomic_DNA"/>
</dbReference>
<evidence type="ECO:0000313" key="1">
    <source>
        <dbReference type="EMBL" id="QRD07432.1"/>
    </source>
</evidence>
<sequence length="291" mass="32608">MALHKTLKTFSARLQSLIIPKAHTMDSQRPFPFQKLPIEIRLMVYECLPVQIKRHDFNTSTNTPASSKGRSFTTVSKYLDLSILLTCRQVHAEASAIIRKKVLDILETPPRWIIDLSQGVSIHKSGGPLWHISRYLARRAVKARKALGGVPYLGTGMGAGGARYNPENDPDYAKLARMTELWFRSLDHQRATTDSVPSIEVAIRAPKECIPGATVGTLRQLAKALFEEHGGFRFVLRRVAEDYPICQESISARETKAIEFGHNRGDAVRAVFGPGIEDAEFEEQWSNGSYY</sequence>
<keyword evidence="2" id="KW-1185">Reference proteome</keyword>
<accession>A0A7U2ICP2</accession>
<proteinExistence type="predicted"/>
<protein>
    <recommendedName>
        <fullName evidence="3">F-box domain-containing protein</fullName>
    </recommendedName>
</protein>